<dbReference type="SUPFAM" id="SSF81383">
    <property type="entry name" value="F-box domain"/>
    <property type="match status" value="1"/>
</dbReference>
<protein>
    <recommendedName>
        <fullName evidence="3">F-box domain-containing protein</fullName>
    </recommendedName>
</protein>
<dbReference type="GeneID" id="40749593"/>
<gene>
    <name evidence="1" type="ORF">M438DRAFT_358741</name>
</gene>
<evidence type="ECO:0008006" key="3">
    <source>
        <dbReference type="Google" id="ProtNLM"/>
    </source>
</evidence>
<keyword evidence="2" id="KW-1185">Reference proteome</keyword>
<dbReference type="InterPro" id="IPR036047">
    <property type="entry name" value="F-box-like_dom_sf"/>
</dbReference>
<dbReference type="Proteomes" id="UP000030706">
    <property type="component" value="Unassembled WGS sequence"/>
</dbReference>
<dbReference type="RefSeq" id="XP_029756750.1">
    <property type="nucleotide sequence ID" value="XM_029907287.1"/>
</dbReference>
<accession>A0A074X5A5</accession>
<name>A0A074X5A5_AURPU</name>
<organism evidence="1 2">
    <name type="scientific">Aureobasidium pullulans EXF-150</name>
    <dbReference type="NCBI Taxonomy" id="1043002"/>
    <lineage>
        <taxon>Eukaryota</taxon>
        <taxon>Fungi</taxon>
        <taxon>Dikarya</taxon>
        <taxon>Ascomycota</taxon>
        <taxon>Pezizomycotina</taxon>
        <taxon>Dothideomycetes</taxon>
        <taxon>Dothideomycetidae</taxon>
        <taxon>Dothideales</taxon>
        <taxon>Saccotheciaceae</taxon>
        <taxon>Aureobasidium</taxon>
    </lineage>
</organism>
<dbReference type="AlphaFoldDB" id="A0A074X5A5"/>
<evidence type="ECO:0000313" key="2">
    <source>
        <dbReference type="Proteomes" id="UP000030706"/>
    </source>
</evidence>
<proteinExistence type="predicted"/>
<reference evidence="1 2" key="1">
    <citation type="journal article" date="2014" name="BMC Genomics">
        <title>Genome sequencing of four Aureobasidium pullulans varieties: biotechnological potential, stress tolerance, and description of new species.</title>
        <authorList>
            <person name="Gostin Ar C."/>
            <person name="Ohm R.A."/>
            <person name="Kogej T."/>
            <person name="Sonjak S."/>
            <person name="Turk M."/>
            <person name="Zajc J."/>
            <person name="Zalar P."/>
            <person name="Grube M."/>
            <person name="Sun H."/>
            <person name="Han J."/>
            <person name="Sharma A."/>
            <person name="Chiniquy J."/>
            <person name="Ngan C.Y."/>
            <person name="Lipzen A."/>
            <person name="Barry K."/>
            <person name="Grigoriev I.V."/>
            <person name="Gunde-Cimerman N."/>
        </authorList>
    </citation>
    <scope>NUCLEOTIDE SEQUENCE [LARGE SCALE GENOMIC DNA]</scope>
    <source>
        <strain evidence="1 2">EXF-150</strain>
    </source>
</reference>
<evidence type="ECO:0000313" key="1">
    <source>
        <dbReference type="EMBL" id="KEQ80563.1"/>
    </source>
</evidence>
<dbReference type="EMBL" id="KL584997">
    <property type="protein sequence ID" value="KEQ80563.1"/>
    <property type="molecule type" value="Genomic_DNA"/>
</dbReference>
<dbReference type="CDD" id="cd09917">
    <property type="entry name" value="F-box_SF"/>
    <property type="match status" value="1"/>
</dbReference>
<dbReference type="HOGENOM" id="CLU_052675_0_0_1"/>
<sequence>MARITAPSTEGDQATTVLDLDEDVVGCIAAYLDHKDIEQLRLTCKLFCLNLQRVFGSRFRHRHFIFTPYSMEAFVSMSAHPILGPWIESVAFGTYRIAGDPDIVVPGVTDHSPRQLSFTKQWEMLDLQKLRFNEQTQFIASRRHRELLTQALKNLMKHRRSIKLGTFDDIVSCTGDRLSFQAFSGLGSKRFYENTFLACRSRDSYETLGTLIKASRQASYPMEHLNVALHCGCRTQQYGCKHDWGKVSAWLNDFLTQSIADGTSLVMTVANRNSKELYINRDQRLIAFRGECLQPRSIRHCTDGFTNASFGRLGIAMYADEYQNIEISDCGVQWSPFIRFLTQHASTILTLRLQRMLFWNRTWSIPFLETALELPHLENLIMEEVFYYNNIDKELKFIVVGKKEWRGSKDIRSGLHDLIEQQTPSIPLDRNGGWIDEKVLRGASSLHSCR</sequence>